<dbReference type="AlphaFoldDB" id="A0A0C5KHB8"/>
<feature type="non-terminal residue" evidence="5">
    <location>
        <position position="1"/>
    </location>
</feature>
<keyword evidence="5" id="KW-0675">Receptor</keyword>
<dbReference type="InterPro" id="IPR036383">
    <property type="entry name" value="TSP1_rpt_sf"/>
</dbReference>
<name>A0A0C5KHB8_STRPU</name>
<dbReference type="GO" id="GO:0005576">
    <property type="term" value="C:extracellular region"/>
    <property type="evidence" value="ECO:0007669"/>
    <property type="project" value="UniProtKB-SubCell"/>
</dbReference>
<comment type="subcellular location">
    <subcellularLocation>
        <location evidence="1">Secreted</location>
    </subcellularLocation>
</comment>
<feature type="non-terminal residue" evidence="5">
    <location>
        <position position="68"/>
    </location>
</feature>
<dbReference type="Gene3D" id="2.20.100.10">
    <property type="entry name" value="Thrombospondin type-1 (TSP1) repeat"/>
    <property type="match status" value="1"/>
</dbReference>
<dbReference type="PROSITE" id="PS50092">
    <property type="entry name" value="TSP1"/>
    <property type="match status" value="1"/>
</dbReference>
<proteinExistence type="predicted"/>
<keyword evidence="3" id="KW-0732">Signal</keyword>
<protein>
    <submittedName>
        <fullName evidence="5">Egg receptor for bindin</fullName>
    </submittedName>
</protein>
<accession>A0A0C5KHB8</accession>
<evidence type="ECO:0000313" key="5">
    <source>
        <dbReference type="EMBL" id="AJP64330.1"/>
    </source>
</evidence>
<evidence type="ECO:0000256" key="3">
    <source>
        <dbReference type="ARBA" id="ARBA00022729"/>
    </source>
</evidence>
<dbReference type="Pfam" id="PF19030">
    <property type="entry name" value="TSP1_ADAMTS"/>
    <property type="match status" value="1"/>
</dbReference>
<organism evidence="5">
    <name type="scientific">Strongylocentrotus purpuratus</name>
    <name type="common">Purple sea urchin</name>
    <dbReference type="NCBI Taxonomy" id="7668"/>
    <lineage>
        <taxon>Eukaryota</taxon>
        <taxon>Metazoa</taxon>
        <taxon>Echinodermata</taxon>
        <taxon>Eleutherozoa</taxon>
        <taxon>Echinozoa</taxon>
        <taxon>Echinoidea</taxon>
        <taxon>Euechinoidea</taxon>
        <taxon>Echinacea</taxon>
        <taxon>Camarodonta</taxon>
        <taxon>Echinidea</taxon>
        <taxon>Strongylocentrotidae</taxon>
        <taxon>Strongylocentrotus</taxon>
    </lineage>
</organism>
<keyword evidence="2" id="KW-0964">Secreted</keyword>
<evidence type="ECO:0000256" key="2">
    <source>
        <dbReference type="ARBA" id="ARBA00022525"/>
    </source>
</evidence>
<keyword evidence="4" id="KW-0677">Repeat</keyword>
<dbReference type="EMBL" id="KP661872">
    <property type="protein sequence ID" value="AJP64330.1"/>
    <property type="molecule type" value="Genomic_DNA"/>
</dbReference>
<gene>
    <name evidence="5" type="primary">ebr1</name>
</gene>
<sequence length="68" mass="7292">ASYQILSGQCSVTCGTGSETRVVNCVDMESSIVDDSLCTDERPPEVIECASTPCPGVSYVLFYDNYGE</sequence>
<evidence type="ECO:0000256" key="1">
    <source>
        <dbReference type="ARBA" id="ARBA00004613"/>
    </source>
</evidence>
<dbReference type="SUPFAM" id="SSF82895">
    <property type="entry name" value="TSP-1 type 1 repeat"/>
    <property type="match status" value="1"/>
</dbReference>
<reference evidence="5" key="1">
    <citation type="journal article" date="2015" name="Mol. Biol. Evol.">
        <title>Assortative Mating Drives Linkage Disequilibrium between Sperm and Egg Recognition Protein Loci in the Sea Urchin Strongylocentrotus purpuratus.</title>
        <authorList>
            <person name="Stapper A.P."/>
            <person name="Beerli P."/>
            <person name="Levitan D.R."/>
        </authorList>
    </citation>
    <scope>NUCLEOTIDE SEQUENCE</scope>
    <source>
        <strain evidence="5">13f23T1_a1</strain>
    </source>
</reference>
<evidence type="ECO:0000256" key="4">
    <source>
        <dbReference type="ARBA" id="ARBA00022737"/>
    </source>
</evidence>
<dbReference type="InterPro" id="IPR000884">
    <property type="entry name" value="TSP1_rpt"/>
</dbReference>
<dbReference type="FunFam" id="2.20.100.10:FF:000005">
    <property type="entry name" value="ADAM metallopeptidase with thrombospondin type 1 motif 9"/>
    <property type="match status" value="1"/>
</dbReference>